<proteinExistence type="predicted"/>
<keyword evidence="2 4" id="KW-0472">Membrane</keyword>
<dbReference type="SUPFAM" id="SSF103647">
    <property type="entry name" value="TSP type-3 repeat"/>
    <property type="match status" value="1"/>
</dbReference>
<evidence type="ECO:0000256" key="5">
    <source>
        <dbReference type="SAM" id="MobiDB-lite"/>
    </source>
</evidence>
<feature type="region of interest" description="Disordered" evidence="5">
    <location>
        <begin position="178"/>
        <end position="210"/>
    </location>
</feature>
<protein>
    <recommendedName>
        <fullName evidence="7">OmpA-like domain-containing protein</fullName>
    </recommendedName>
</protein>
<feature type="domain" description="OmpA-like" evidence="7">
    <location>
        <begin position="226"/>
        <end position="344"/>
    </location>
</feature>
<dbReference type="CDD" id="cd07185">
    <property type="entry name" value="OmpA_C-like"/>
    <property type="match status" value="1"/>
</dbReference>
<dbReference type="PROSITE" id="PS51123">
    <property type="entry name" value="OMPA_2"/>
    <property type="match status" value="1"/>
</dbReference>
<evidence type="ECO:0000256" key="2">
    <source>
        <dbReference type="ARBA" id="ARBA00023136"/>
    </source>
</evidence>
<dbReference type="InterPro" id="IPR036737">
    <property type="entry name" value="OmpA-like_sf"/>
</dbReference>
<evidence type="ECO:0000259" key="7">
    <source>
        <dbReference type="PROSITE" id="PS51123"/>
    </source>
</evidence>
<dbReference type="PANTHER" id="PTHR30329">
    <property type="entry name" value="STATOR ELEMENT OF FLAGELLAR MOTOR COMPLEX"/>
    <property type="match status" value="1"/>
</dbReference>
<sequence>MKIFNMTLLAALISSPLAAENIDKTWELGVFGDYIKSSTHKGEDAFWQQIEAGKSIGLDLQKIINDSWSARFELAKTRFYVNNGNDTDYGTRFGIDALYNIENSNLYVFSGVKRFNTIRNYTALDVGAGFSAQISDRLSFYSEAAVYRDLDYGFTDQGIKMGIKYAFGNERKAPVVAKPQPAPITQETPSKKAPLDSDNDGVSNANDRCDNTPANVKVDSVGCTLYSEKEVSVNLNVTFENNSAKINSTVVNDIQRLADFMKEYTNTNVVIEGHSSAVGDATYNLKLSQERADAVKAVLMGTFNIDASRLSAKGFGETQLLAKGNSSADHSVNRRVVAQIETTVKEAVSKN</sequence>
<dbReference type="InterPro" id="IPR006664">
    <property type="entry name" value="OMP_bac"/>
</dbReference>
<organism evidence="8 9">
    <name type="scientific">Thalassotalea profundi</name>
    <dbReference type="NCBI Taxonomy" id="2036687"/>
    <lineage>
        <taxon>Bacteria</taxon>
        <taxon>Pseudomonadati</taxon>
        <taxon>Pseudomonadota</taxon>
        <taxon>Gammaproteobacteria</taxon>
        <taxon>Alteromonadales</taxon>
        <taxon>Colwelliaceae</taxon>
        <taxon>Thalassotalea</taxon>
    </lineage>
</organism>
<name>A0ABQ3IVT5_9GAMM</name>
<reference evidence="9" key="1">
    <citation type="journal article" date="2019" name="Int. J. Syst. Evol. Microbiol.">
        <title>The Global Catalogue of Microorganisms (GCM) 10K type strain sequencing project: providing services to taxonomists for standard genome sequencing and annotation.</title>
        <authorList>
            <consortium name="The Broad Institute Genomics Platform"/>
            <consortium name="The Broad Institute Genome Sequencing Center for Infectious Disease"/>
            <person name="Wu L."/>
            <person name="Ma J."/>
        </authorList>
    </citation>
    <scope>NUCLEOTIDE SEQUENCE [LARGE SCALE GENOMIC DNA]</scope>
    <source>
        <strain evidence="9">CGMCC 1.15922</strain>
    </source>
</reference>
<evidence type="ECO:0000313" key="9">
    <source>
        <dbReference type="Proteomes" id="UP000626370"/>
    </source>
</evidence>
<feature type="signal peptide" evidence="6">
    <location>
        <begin position="1"/>
        <end position="19"/>
    </location>
</feature>
<evidence type="ECO:0000256" key="6">
    <source>
        <dbReference type="SAM" id="SignalP"/>
    </source>
</evidence>
<evidence type="ECO:0000256" key="3">
    <source>
        <dbReference type="ARBA" id="ARBA00023237"/>
    </source>
</evidence>
<keyword evidence="3" id="KW-0998">Cell outer membrane</keyword>
<comment type="subcellular location">
    <subcellularLocation>
        <location evidence="1">Cell outer membrane</location>
    </subcellularLocation>
</comment>
<dbReference type="Pfam" id="PF00691">
    <property type="entry name" value="OmpA"/>
    <property type="match status" value="1"/>
</dbReference>
<feature type="chain" id="PRO_5045396493" description="OmpA-like domain-containing protein" evidence="6">
    <location>
        <begin position="20"/>
        <end position="351"/>
    </location>
</feature>
<comment type="caution">
    <text evidence="8">The sequence shown here is derived from an EMBL/GenBank/DDBJ whole genome shotgun (WGS) entry which is preliminary data.</text>
</comment>
<evidence type="ECO:0000313" key="8">
    <source>
        <dbReference type="EMBL" id="GHE93476.1"/>
    </source>
</evidence>
<dbReference type="Gene3D" id="2.40.160.20">
    <property type="match status" value="1"/>
</dbReference>
<dbReference type="Proteomes" id="UP000626370">
    <property type="component" value="Unassembled WGS sequence"/>
</dbReference>
<dbReference type="InterPro" id="IPR050330">
    <property type="entry name" value="Bact_OuterMem_StrucFunc"/>
</dbReference>
<dbReference type="EMBL" id="BNAH01000009">
    <property type="protein sequence ID" value="GHE93476.1"/>
    <property type="molecule type" value="Genomic_DNA"/>
</dbReference>
<dbReference type="SUPFAM" id="SSF103088">
    <property type="entry name" value="OmpA-like"/>
    <property type="match status" value="1"/>
</dbReference>
<dbReference type="InterPro" id="IPR006665">
    <property type="entry name" value="OmpA-like"/>
</dbReference>
<dbReference type="InterPro" id="IPR028974">
    <property type="entry name" value="TSP_type-3_rpt"/>
</dbReference>
<dbReference type="PANTHER" id="PTHR30329:SF21">
    <property type="entry name" value="LIPOPROTEIN YIAD-RELATED"/>
    <property type="match status" value="1"/>
</dbReference>
<dbReference type="PRINTS" id="PR01021">
    <property type="entry name" value="OMPADOMAIN"/>
</dbReference>
<evidence type="ECO:0000256" key="1">
    <source>
        <dbReference type="ARBA" id="ARBA00004442"/>
    </source>
</evidence>
<dbReference type="RefSeq" id="WP_189378462.1">
    <property type="nucleotide sequence ID" value="NZ_BNAH01000009.1"/>
</dbReference>
<evidence type="ECO:0000256" key="4">
    <source>
        <dbReference type="PROSITE-ProRule" id="PRU00473"/>
    </source>
</evidence>
<accession>A0ABQ3IVT5</accession>
<gene>
    <name evidence="8" type="ORF">GCM10011501_23580</name>
</gene>
<dbReference type="Gene3D" id="3.30.1330.60">
    <property type="entry name" value="OmpA-like domain"/>
    <property type="match status" value="1"/>
</dbReference>
<keyword evidence="6" id="KW-0732">Signal</keyword>
<keyword evidence="9" id="KW-1185">Reference proteome</keyword>